<organism evidence="8 9">
    <name type="scientific">Bacillus cereus (strain Q1)</name>
    <dbReference type="NCBI Taxonomy" id="361100"/>
    <lineage>
        <taxon>Bacteria</taxon>
        <taxon>Bacillati</taxon>
        <taxon>Bacillota</taxon>
        <taxon>Bacilli</taxon>
        <taxon>Bacillales</taxon>
        <taxon>Bacillaceae</taxon>
        <taxon>Bacillus</taxon>
        <taxon>Bacillus cereus group</taxon>
    </lineage>
</organism>
<dbReference type="GO" id="GO:0055085">
    <property type="term" value="P:transmembrane transport"/>
    <property type="evidence" value="ECO:0007669"/>
    <property type="project" value="InterPro"/>
</dbReference>
<evidence type="ECO:0000256" key="1">
    <source>
        <dbReference type="ARBA" id="ARBA00004141"/>
    </source>
</evidence>
<keyword evidence="3 6" id="KW-0812">Transmembrane</keyword>
<feature type="transmembrane region" description="Helical" evidence="6">
    <location>
        <begin position="272"/>
        <end position="294"/>
    </location>
</feature>
<feature type="transmembrane region" description="Helical" evidence="6">
    <location>
        <begin position="73"/>
        <end position="91"/>
    </location>
</feature>
<evidence type="ECO:0000259" key="7">
    <source>
        <dbReference type="Pfam" id="PF03600"/>
    </source>
</evidence>
<feature type="transmembrane region" description="Helical" evidence="6">
    <location>
        <begin position="343"/>
        <end position="369"/>
    </location>
</feature>
<feature type="transmembrane region" description="Helical" evidence="6">
    <location>
        <begin position="189"/>
        <end position="210"/>
    </location>
</feature>
<reference evidence="8 9" key="1">
    <citation type="journal article" date="2009" name="J. Bacteriol.">
        <title>Complete genome sequence of the extremophilic Bacillus cereus strain Q1 with industrial applications.</title>
        <authorList>
            <person name="Xiong Z."/>
            <person name="Jiang Y."/>
            <person name="Qi D."/>
            <person name="Lu H."/>
            <person name="Yang F."/>
            <person name="Yang J."/>
            <person name="Chen L."/>
            <person name="Sun L."/>
            <person name="Xu X."/>
            <person name="Xue Y."/>
            <person name="Zhu Y."/>
            <person name="Jin Q."/>
        </authorList>
    </citation>
    <scope>NUCLEOTIDE SEQUENCE [LARGE SCALE GENOMIC DNA]</scope>
    <source>
        <strain evidence="8 9">Q1</strain>
    </source>
</reference>
<feature type="transmembrane region" description="Helical" evidence="6">
    <location>
        <begin position="236"/>
        <end position="266"/>
    </location>
</feature>
<dbReference type="KEGG" id="bcq:BCQ_2958"/>
<evidence type="ECO:0000256" key="5">
    <source>
        <dbReference type="ARBA" id="ARBA00023136"/>
    </source>
</evidence>
<dbReference type="GO" id="GO:0016020">
    <property type="term" value="C:membrane"/>
    <property type="evidence" value="ECO:0007669"/>
    <property type="project" value="UniProtKB-SubCell"/>
</dbReference>
<gene>
    <name evidence="8" type="ordered locus">BCQ_2958</name>
</gene>
<evidence type="ECO:0000313" key="8">
    <source>
        <dbReference type="EMBL" id="ACM13386.1"/>
    </source>
</evidence>
<name>B9J5E4_BACCQ</name>
<proteinExistence type="predicted"/>
<evidence type="ECO:0000256" key="6">
    <source>
        <dbReference type="SAM" id="Phobius"/>
    </source>
</evidence>
<keyword evidence="5 6" id="KW-0472">Membrane</keyword>
<feature type="transmembrane region" description="Helical" evidence="6">
    <location>
        <begin position="381"/>
        <end position="403"/>
    </location>
</feature>
<dbReference type="AlphaFoldDB" id="B9J5E4"/>
<feature type="transmembrane region" description="Helical" evidence="6">
    <location>
        <begin position="116"/>
        <end position="145"/>
    </location>
</feature>
<dbReference type="InterPro" id="IPR004680">
    <property type="entry name" value="Cit_transptr-like_dom"/>
</dbReference>
<evidence type="ECO:0000256" key="3">
    <source>
        <dbReference type="ARBA" id="ARBA00022692"/>
    </source>
</evidence>
<feature type="transmembrane region" description="Helical" evidence="6">
    <location>
        <begin position="314"/>
        <end position="337"/>
    </location>
</feature>
<dbReference type="Proteomes" id="UP000000441">
    <property type="component" value="Chromosome"/>
</dbReference>
<dbReference type="PANTHER" id="PTHR43568:SF1">
    <property type="entry name" value="P PROTEIN"/>
    <property type="match status" value="1"/>
</dbReference>
<dbReference type="HOGENOM" id="CLU_063025_0_0_9"/>
<evidence type="ECO:0000256" key="2">
    <source>
        <dbReference type="ARBA" id="ARBA00022448"/>
    </source>
</evidence>
<dbReference type="EMBL" id="CP000227">
    <property type="protein sequence ID" value="ACM13386.1"/>
    <property type="molecule type" value="Genomic_DNA"/>
</dbReference>
<dbReference type="InterPro" id="IPR051475">
    <property type="entry name" value="Diverse_Ion_Transporter"/>
</dbReference>
<dbReference type="Pfam" id="PF03600">
    <property type="entry name" value="CitMHS"/>
    <property type="match status" value="1"/>
</dbReference>
<keyword evidence="2" id="KW-0813">Transport</keyword>
<sequence>MTSSFLAISNYPKKRIFTNINYRWCIVKEIVFVQNKKRLLMKFEFLKKDLVLTISLILAIVSCLIHSPKIEYINFEVLISLFNLMVAIKALEQLKILDKLAVAILNKCNNSRSISIILILLCFICSMFVTNDVALLTFVPITLVISKKTQMNMMDTIILQTIAANIGSSLMPMGNPQNLYLYSYYGIKLLPFLGSILLLAVLGISLLFIFTQKLQKTDLKIELPVITLKNRKKATIWILILITIIASIFGFINYYIALIVTLVAAFTLDRNLLFKIDYFLLITFVCFFIFIGNISHSDALETFARANLRGDTSVFFSSIFLSQLISNFPTSILLSNFTSDWKALLLGVNIGGLGTIIASLASVISYKLFTQANGKESKAYLIKFSIYNFSFLIILTCIQYFIFKFLKIF</sequence>
<evidence type="ECO:0000313" key="9">
    <source>
        <dbReference type="Proteomes" id="UP000000441"/>
    </source>
</evidence>
<dbReference type="CDD" id="cd01117">
    <property type="entry name" value="YbiR_permease"/>
    <property type="match status" value="1"/>
</dbReference>
<feature type="transmembrane region" description="Helical" evidence="6">
    <location>
        <begin position="50"/>
        <end position="67"/>
    </location>
</feature>
<dbReference type="PANTHER" id="PTHR43568">
    <property type="entry name" value="P PROTEIN"/>
    <property type="match status" value="1"/>
</dbReference>
<feature type="domain" description="Citrate transporter-like" evidence="7">
    <location>
        <begin position="48"/>
        <end position="334"/>
    </location>
</feature>
<protein>
    <submittedName>
        <fullName evidence="8">Possible transporter</fullName>
    </submittedName>
</protein>
<accession>B9J5E4</accession>
<evidence type="ECO:0000256" key="4">
    <source>
        <dbReference type="ARBA" id="ARBA00022989"/>
    </source>
</evidence>
<comment type="subcellular location">
    <subcellularLocation>
        <location evidence="1">Membrane</location>
        <topology evidence="1">Multi-pass membrane protein</topology>
    </subcellularLocation>
</comment>
<keyword evidence="4 6" id="KW-1133">Transmembrane helix</keyword>